<dbReference type="SUPFAM" id="SSF52540">
    <property type="entry name" value="P-loop containing nucleoside triphosphate hydrolases"/>
    <property type="match status" value="1"/>
</dbReference>
<dbReference type="PROSITE" id="PS51722">
    <property type="entry name" value="G_TR_2"/>
    <property type="match status" value="1"/>
</dbReference>
<evidence type="ECO:0000313" key="5">
    <source>
        <dbReference type="EMBL" id="CAI8032547.1"/>
    </source>
</evidence>
<dbReference type="AlphaFoldDB" id="A0AA35WZU0"/>
<feature type="compositionally biased region" description="Basic and acidic residues" evidence="3">
    <location>
        <begin position="100"/>
        <end position="124"/>
    </location>
</feature>
<keyword evidence="2" id="KW-0342">GTP-binding</keyword>
<comment type="caution">
    <text evidence="5">The sequence shown here is derived from an EMBL/GenBank/DDBJ whole genome shotgun (WGS) entry which is preliminary data.</text>
</comment>
<dbReference type="Gene3D" id="3.40.50.300">
    <property type="entry name" value="P-loop containing nucleotide triphosphate hydrolases"/>
    <property type="match status" value="1"/>
</dbReference>
<feature type="domain" description="Tr-type G" evidence="4">
    <location>
        <begin position="1"/>
        <end position="170"/>
    </location>
</feature>
<evidence type="ECO:0000259" key="4">
    <source>
        <dbReference type="PROSITE" id="PS51722"/>
    </source>
</evidence>
<name>A0AA35WZU0_GEOBA</name>
<dbReference type="EMBL" id="CASHTH010002607">
    <property type="protein sequence ID" value="CAI8032547.1"/>
    <property type="molecule type" value="Genomic_DNA"/>
</dbReference>
<reference evidence="5" key="1">
    <citation type="submission" date="2023-03" db="EMBL/GenBank/DDBJ databases">
        <authorList>
            <person name="Steffen K."/>
            <person name="Cardenas P."/>
        </authorList>
    </citation>
    <scope>NUCLEOTIDE SEQUENCE</scope>
</reference>
<dbReference type="GO" id="GO:0005525">
    <property type="term" value="F:GTP binding"/>
    <property type="evidence" value="ECO:0007669"/>
    <property type="project" value="UniProtKB-KW"/>
</dbReference>
<keyword evidence="1" id="KW-0547">Nucleotide-binding</keyword>
<gene>
    <name evidence="5" type="ORF">GBAR_LOCUS18397</name>
</gene>
<protein>
    <submittedName>
        <fullName evidence="5">Ribosome-releasing factor 2, mitochondrial</fullName>
    </submittedName>
</protein>
<sequence>MHGGGDRARKISIYSAFAHFDWDGRKVNVIDTPGSGDFIGEVVAALGAAECAIVVVGADVGVQIETAKLWRRMEREGLPRIVFVNGMDKEHANFDAVSGRPERHARGDLRAADRADRSGRLLRRDRGRGRAACGAARAQRRRSRSGRDERRGRGAASGADGRARRKVMTP</sequence>
<evidence type="ECO:0000256" key="3">
    <source>
        <dbReference type="SAM" id="MobiDB-lite"/>
    </source>
</evidence>
<dbReference type="GO" id="GO:0032790">
    <property type="term" value="P:ribosome disassembly"/>
    <property type="evidence" value="ECO:0007669"/>
    <property type="project" value="TreeGrafter"/>
</dbReference>
<evidence type="ECO:0000256" key="1">
    <source>
        <dbReference type="ARBA" id="ARBA00022741"/>
    </source>
</evidence>
<dbReference type="Proteomes" id="UP001174909">
    <property type="component" value="Unassembled WGS sequence"/>
</dbReference>
<dbReference type="InterPro" id="IPR027417">
    <property type="entry name" value="P-loop_NTPase"/>
</dbReference>
<dbReference type="GO" id="GO:0003924">
    <property type="term" value="F:GTPase activity"/>
    <property type="evidence" value="ECO:0007669"/>
    <property type="project" value="InterPro"/>
</dbReference>
<feature type="region of interest" description="Disordered" evidence="3">
    <location>
        <begin position="95"/>
        <end position="170"/>
    </location>
</feature>
<proteinExistence type="predicted"/>
<evidence type="ECO:0000313" key="6">
    <source>
        <dbReference type="Proteomes" id="UP001174909"/>
    </source>
</evidence>
<dbReference type="Pfam" id="PF00009">
    <property type="entry name" value="GTP_EFTU"/>
    <property type="match status" value="1"/>
</dbReference>
<accession>A0AA35WZU0</accession>
<dbReference type="PANTHER" id="PTHR43261:SF6">
    <property type="entry name" value="ELONGATION FACTOR G-LIKE PROTEIN"/>
    <property type="match status" value="1"/>
</dbReference>
<evidence type="ECO:0000256" key="2">
    <source>
        <dbReference type="ARBA" id="ARBA00023134"/>
    </source>
</evidence>
<keyword evidence="6" id="KW-1185">Reference proteome</keyword>
<organism evidence="5 6">
    <name type="scientific">Geodia barretti</name>
    <name type="common">Barrett's horny sponge</name>
    <dbReference type="NCBI Taxonomy" id="519541"/>
    <lineage>
        <taxon>Eukaryota</taxon>
        <taxon>Metazoa</taxon>
        <taxon>Porifera</taxon>
        <taxon>Demospongiae</taxon>
        <taxon>Heteroscleromorpha</taxon>
        <taxon>Tetractinellida</taxon>
        <taxon>Astrophorina</taxon>
        <taxon>Geodiidae</taxon>
        <taxon>Geodia</taxon>
    </lineage>
</organism>
<dbReference type="InterPro" id="IPR000795">
    <property type="entry name" value="T_Tr_GTP-bd_dom"/>
</dbReference>
<dbReference type="PANTHER" id="PTHR43261">
    <property type="entry name" value="TRANSLATION ELONGATION FACTOR G-RELATED"/>
    <property type="match status" value="1"/>
</dbReference>